<feature type="compositionally biased region" description="Polar residues" evidence="1">
    <location>
        <begin position="677"/>
        <end position="690"/>
    </location>
</feature>
<accession>A0AAN6IQU9</accession>
<keyword evidence="2" id="KW-0812">Transmembrane</keyword>
<evidence type="ECO:0000256" key="2">
    <source>
        <dbReference type="SAM" id="Phobius"/>
    </source>
</evidence>
<dbReference type="EMBL" id="JAJGCB010000027">
    <property type="protein sequence ID" value="KAJ8987152.1"/>
    <property type="molecule type" value="Genomic_DNA"/>
</dbReference>
<feature type="compositionally biased region" description="Low complexity" evidence="1">
    <location>
        <begin position="452"/>
        <end position="462"/>
    </location>
</feature>
<feature type="compositionally biased region" description="Low complexity" evidence="1">
    <location>
        <begin position="470"/>
        <end position="485"/>
    </location>
</feature>
<feature type="region of interest" description="Disordered" evidence="1">
    <location>
        <begin position="121"/>
        <end position="141"/>
    </location>
</feature>
<reference evidence="3" key="1">
    <citation type="submission" date="2023-01" db="EMBL/GenBank/DDBJ databases">
        <title>Exophiala dermititidis isolated from Cystic Fibrosis Patient.</title>
        <authorList>
            <person name="Kurbessoian T."/>
            <person name="Crocker A."/>
            <person name="Murante D."/>
            <person name="Hogan D.A."/>
            <person name="Stajich J.E."/>
        </authorList>
    </citation>
    <scope>NUCLEOTIDE SEQUENCE</scope>
    <source>
        <strain evidence="3">Ex8</strain>
    </source>
</reference>
<proteinExistence type="predicted"/>
<feature type="transmembrane region" description="Helical" evidence="2">
    <location>
        <begin position="173"/>
        <end position="195"/>
    </location>
</feature>
<feature type="compositionally biased region" description="Low complexity" evidence="1">
    <location>
        <begin position="541"/>
        <end position="568"/>
    </location>
</feature>
<sequence>MKPEKLLLLAPIGGLMVTAQPDAPDPLEVFASEAFSVYTEATSILASAASVASAVIASDLSAIDASSTSSQIQPTSAADVSISRSSASSKTASITSSAARSSLLLTATSEVSLLLHSPSSSAISSSSLTSQTTSASPSPSSLLGTSSVLGAAAESSAAAAASKSGSGNHGHKLAIILGCVLGALALGMTILTVLICHKRRPHGQSPRHRALSPGDDEVEGWRLNRPSTLLSQESMDTLRRGSGLQGAAPLMSEHPAFRNSGEHENPFVPIIPPPRRTAPNSRPGLTDGVVPGDDPFVMKKETAVSGSSKNRSVHNTAYAPKPKTDSLAARLAAAAAKEDLLQQQRHSDSDTDSVANEKYTVQAEPQTKINRKPVPVSHVNNGERWPYSSVSPVSPISPTDFSAETTLPPVWGSSEHHRSFSRDAARANAVFDHEYSPLTGQHDNEGESSDDATAAAAAAPPTQDDHQGCSRNSSLSSASNYSSDDSTVRAPSPLQPSLFSTRATAEQSTPPERQSSIFIPSNPFITPTGSPEPGDVPTTDVAPVIAPQAPPAAAVAVAAATQPSAPAQAPAPQPQPQHQTAKHQTYPKPAPLPPARSSRRTSTQTAPYTSVGSGAASFAQINRPAVPSPLSSELRRDDSGASASVRPGRASVADSKSLMTTIQKAKGDKPRGYRNSYHATPTSDWDSYSRYQPYPVDLANVPNSPDQGSGGDHDFYVPELDDPISATFTPKGRRRRSSPTSAGAGIVGDSRYPNLSPAMPPPSRDWEKGSTGGSHDMPQSRRFSSGWHEGQNRTKMSDYGRRRSTSTADRNHEQFQPLHFGGNGNANTGRRRLRPSMDFTSIREEQFDDDNNSRTTMYPSGRQGMDVGQAL</sequence>
<dbReference type="AlphaFoldDB" id="A0AAN6IQU9"/>
<comment type="caution">
    <text evidence="3">The sequence shown here is derived from an EMBL/GenBank/DDBJ whole genome shotgun (WGS) entry which is preliminary data.</text>
</comment>
<name>A0AAN6IQU9_EXODE</name>
<feature type="compositionally biased region" description="Polar residues" evidence="1">
    <location>
        <begin position="495"/>
        <end position="529"/>
    </location>
</feature>
<keyword evidence="2" id="KW-0472">Membrane</keyword>
<keyword evidence="2" id="KW-1133">Transmembrane helix</keyword>
<feature type="compositionally biased region" description="Basic and acidic residues" evidence="1">
    <location>
        <begin position="790"/>
        <end position="801"/>
    </location>
</feature>
<feature type="region of interest" description="Disordered" evidence="1">
    <location>
        <begin position="436"/>
        <end position="871"/>
    </location>
</feature>
<protein>
    <submittedName>
        <fullName evidence="3">Uncharacterized protein</fullName>
    </submittedName>
</protein>
<evidence type="ECO:0000256" key="1">
    <source>
        <dbReference type="SAM" id="MobiDB-lite"/>
    </source>
</evidence>
<dbReference type="Proteomes" id="UP001161757">
    <property type="component" value="Unassembled WGS sequence"/>
</dbReference>
<organism evidence="3 4">
    <name type="scientific">Exophiala dermatitidis</name>
    <name type="common">Black yeast-like fungus</name>
    <name type="synonym">Wangiella dermatitidis</name>
    <dbReference type="NCBI Taxonomy" id="5970"/>
    <lineage>
        <taxon>Eukaryota</taxon>
        <taxon>Fungi</taxon>
        <taxon>Dikarya</taxon>
        <taxon>Ascomycota</taxon>
        <taxon>Pezizomycotina</taxon>
        <taxon>Eurotiomycetes</taxon>
        <taxon>Chaetothyriomycetidae</taxon>
        <taxon>Chaetothyriales</taxon>
        <taxon>Herpotrichiellaceae</taxon>
        <taxon>Exophiala</taxon>
    </lineage>
</organism>
<gene>
    <name evidence="3" type="ORF">HRR80_008714</name>
</gene>
<evidence type="ECO:0000313" key="4">
    <source>
        <dbReference type="Proteomes" id="UP001161757"/>
    </source>
</evidence>
<evidence type="ECO:0000313" key="3">
    <source>
        <dbReference type="EMBL" id="KAJ8987152.1"/>
    </source>
</evidence>
<feature type="region of interest" description="Disordered" evidence="1">
    <location>
        <begin position="258"/>
        <end position="295"/>
    </location>
</feature>